<keyword evidence="1" id="KW-0472">Membrane</keyword>
<evidence type="ECO:0000313" key="3">
    <source>
        <dbReference type="EMBL" id="TFZ42951.1"/>
    </source>
</evidence>
<keyword evidence="1" id="KW-0812">Transmembrane</keyword>
<dbReference type="Pfam" id="PF18895">
    <property type="entry name" value="T4SS_pilin"/>
    <property type="match status" value="1"/>
</dbReference>
<reference evidence="3 5" key="1">
    <citation type="submission" date="2019-03" db="EMBL/GenBank/DDBJ databases">
        <title>Vagococcus sp. was isolated fron gut of Carduelis flavirostris.</title>
        <authorList>
            <person name="Ge Y."/>
        </authorList>
    </citation>
    <scope>NUCLEOTIDE SEQUENCE [LARGE SCALE GENOMIC DNA]</scope>
    <source>
        <strain evidence="3 5">CF-210</strain>
    </source>
</reference>
<evidence type="ECO:0000313" key="5">
    <source>
        <dbReference type="Proteomes" id="UP000297725"/>
    </source>
</evidence>
<organism evidence="3 5">
    <name type="scientific">Vagococcus xieshaowenii</name>
    <dbReference type="NCBI Taxonomy" id="2562451"/>
    <lineage>
        <taxon>Bacteria</taxon>
        <taxon>Bacillati</taxon>
        <taxon>Bacillota</taxon>
        <taxon>Bacilli</taxon>
        <taxon>Lactobacillales</taxon>
        <taxon>Enterococcaceae</taxon>
        <taxon>Vagococcus</taxon>
    </lineage>
</organism>
<evidence type="ECO:0000313" key="2">
    <source>
        <dbReference type="EMBL" id="QCA29676.1"/>
    </source>
</evidence>
<dbReference type="Proteomes" id="UP000296883">
    <property type="component" value="Plasmid punnamed2"/>
</dbReference>
<dbReference type="GeneID" id="39759762"/>
<geneLocation type="plasmid" evidence="2 4">
    <name>punnamed2</name>
</geneLocation>
<name>A0AAJ5EGT0_9ENTE</name>
<dbReference type="EMBL" id="SRHU01000007">
    <property type="protein sequence ID" value="TFZ42951.1"/>
    <property type="molecule type" value="Genomic_DNA"/>
</dbReference>
<keyword evidence="2" id="KW-0614">Plasmid</keyword>
<sequence>MKDMIIQAKTHVLIGATDPGQMMTKIFNDIEKWLLAGIVGYAVVQFILAMFGFMSKEPQKHSQAKDHAIHACIGIVGAFAATTIMTYLKTQATSWTAMQSIVETFLA</sequence>
<dbReference type="RefSeq" id="WP_135253577.1">
    <property type="nucleotide sequence ID" value="NZ_CP038867.1"/>
</dbReference>
<feature type="transmembrane region" description="Helical" evidence="1">
    <location>
        <begin position="33"/>
        <end position="55"/>
    </location>
</feature>
<protein>
    <submittedName>
        <fullName evidence="3">Uncharacterized protein</fullName>
    </submittedName>
</protein>
<evidence type="ECO:0000256" key="1">
    <source>
        <dbReference type="SAM" id="Phobius"/>
    </source>
</evidence>
<dbReference type="AlphaFoldDB" id="A0AAJ5EGT0"/>
<feature type="transmembrane region" description="Helical" evidence="1">
    <location>
        <begin position="67"/>
        <end position="88"/>
    </location>
</feature>
<accession>A0AAJ5EGT0</accession>
<keyword evidence="1" id="KW-1133">Transmembrane helix</keyword>
<keyword evidence="4" id="KW-1185">Reference proteome</keyword>
<gene>
    <name evidence="3" type="ORF">E4031_01570</name>
    <name evidence="2" type="ORF">E4Z98_09830</name>
</gene>
<reference evidence="2 4" key="2">
    <citation type="submission" date="2019-04" db="EMBL/GenBank/DDBJ databases">
        <authorList>
            <person name="Ge Y."/>
        </authorList>
    </citation>
    <scope>NUCLEOTIDE SEQUENCE [LARGE SCALE GENOMIC DNA]</scope>
    <source>
        <strain evidence="2">CF-49</strain>
        <strain evidence="4">personal::cf-49</strain>
        <plasmid evidence="2 4">punnamed2</plasmid>
    </source>
</reference>
<evidence type="ECO:0000313" key="4">
    <source>
        <dbReference type="Proteomes" id="UP000296883"/>
    </source>
</evidence>
<proteinExistence type="predicted"/>
<dbReference type="EMBL" id="CP038867">
    <property type="protein sequence ID" value="QCA29676.1"/>
    <property type="molecule type" value="Genomic_DNA"/>
</dbReference>
<dbReference type="Proteomes" id="UP000297725">
    <property type="component" value="Unassembled WGS sequence"/>
</dbReference>
<dbReference type="InterPro" id="IPR043993">
    <property type="entry name" value="T4SS_pilin"/>
</dbReference>